<evidence type="ECO:0000256" key="6">
    <source>
        <dbReference type="ARBA" id="ARBA00023157"/>
    </source>
</evidence>
<dbReference type="CTD" id="101884175"/>
<keyword evidence="6" id="KW-1015">Disulfide bond</keyword>
<evidence type="ECO:0000313" key="11">
    <source>
        <dbReference type="Proteomes" id="UP000261540"/>
    </source>
</evidence>
<dbReference type="KEGG" id="pki:111847408"/>
<comment type="subcellular location">
    <subcellularLocation>
        <location evidence="1">Secreted</location>
    </subcellularLocation>
</comment>
<evidence type="ECO:0000256" key="8">
    <source>
        <dbReference type="SAM" id="SignalP"/>
    </source>
</evidence>
<proteinExistence type="predicted"/>
<evidence type="ECO:0000313" key="10">
    <source>
        <dbReference type="Ensembl" id="ENSPKIP00000037504.1"/>
    </source>
</evidence>
<dbReference type="SUPFAM" id="SSF54117">
    <property type="entry name" value="Interleukin 8-like chemokines"/>
    <property type="match status" value="1"/>
</dbReference>
<sequence length="125" mass="14023">MTCCRSLVTVALSFCLLAEVPQSSEAYRPVNHACCVKYTRRPLPFRLIKGYMVQSSLEVCRMDAIIFVTMRNQKVCASPEHDWVKTTISCLSEKVDVLTNSGAPEDPSYRECWALKMINGSATKP</sequence>
<reference evidence="10" key="1">
    <citation type="submission" date="2025-08" db="UniProtKB">
        <authorList>
            <consortium name="Ensembl"/>
        </authorList>
    </citation>
    <scope>IDENTIFICATION</scope>
</reference>
<dbReference type="Proteomes" id="UP000261540">
    <property type="component" value="Unplaced"/>
</dbReference>
<dbReference type="PANTHER" id="PTHR12015">
    <property type="entry name" value="SMALL INDUCIBLE CYTOKINE A"/>
    <property type="match status" value="1"/>
</dbReference>
<keyword evidence="2" id="KW-0145">Chemotaxis</keyword>
<keyword evidence="7" id="KW-0395">Inflammatory response</keyword>
<protein>
    <recommendedName>
        <fullName evidence="9">Chemokine interleukin-8-like domain-containing protein</fullName>
    </recommendedName>
</protein>
<dbReference type="Pfam" id="PF00048">
    <property type="entry name" value="IL8"/>
    <property type="match status" value="1"/>
</dbReference>
<dbReference type="OrthoDB" id="8870994at2759"/>
<reference evidence="10" key="2">
    <citation type="submission" date="2025-09" db="UniProtKB">
        <authorList>
            <consortium name="Ensembl"/>
        </authorList>
    </citation>
    <scope>IDENTIFICATION</scope>
</reference>
<feature type="domain" description="Chemokine interleukin-8-like" evidence="9">
    <location>
        <begin position="31"/>
        <end position="91"/>
    </location>
</feature>
<evidence type="ECO:0000256" key="5">
    <source>
        <dbReference type="ARBA" id="ARBA00022729"/>
    </source>
</evidence>
<accession>A0A3B3T3R9</accession>
<keyword evidence="11" id="KW-1185">Reference proteome</keyword>
<evidence type="ECO:0000256" key="1">
    <source>
        <dbReference type="ARBA" id="ARBA00004613"/>
    </source>
</evidence>
<dbReference type="GO" id="GO:0006954">
    <property type="term" value="P:inflammatory response"/>
    <property type="evidence" value="ECO:0007669"/>
    <property type="project" value="UniProtKB-KW"/>
</dbReference>
<dbReference type="GO" id="GO:0005615">
    <property type="term" value="C:extracellular space"/>
    <property type="evidence" value="ECO:0007669"/>
    <property type="project" value="UniProtKB-KW"/>
</dbReference>
<dbReference type="GeneTree" id="ENSGT01030000235105"/>
<dbReference type="InterPro" id="IPR001811">
    <property type="entry name" value="Chemokine_IL8-like_dom"/>
</dbReference>
<dbReference type="InterPro" id="IPR039809">
    <property type="entry name" value="Chemokine_b/g/d"/>
</dbReference>
<evidence type="ECO:0000259" key="9">
    <source>
        <dbReference type="SMART" id="SM00199"/>
    </source>
</evidence>
<dbReference type="GO" id="GO:0008009">
    <property type="term" value="F:chemokine activity"/>
    <property type="evidence" value="ECO:0007669"/>
    <property type="project" value="InterPro"/>
</dbReference>
<dbReference type="Ensembl" id="ENSPKIT00000018470.1">
    <property type="protein sequence ID" value="ENSPKIP00000037504.1"/>
    <property type="gene ID" value="ENSPKIG00000015662.1"/>
</dbReference>
<dbReference type="InterPro" id="IPR036048">
    <property type="entry name" value="Interleukin_8-like_sf"/>
</dbReference>
<feature type="signal peptide" evidence="8">
    <location>
        <begin position="1"/>
        <end position="26"/>
    </location>
</feature>
<keyword evidence="3" id="KW-0202">Cytokine</keyword>
<name>A0A3B3T3R9_9TELE</name>
<dbReference type="STRING" id="1676925.ENSPKIP00000037504"/>
<dbReference type="AlphaFoldDB" id="A0A3B3T3R9"/>
<dbReference type="Gene3D" id="2.40.50.40">
    <property type="match status" value="1"/>
</dbReference>
<evidence type="ECO:0000256" key="2">
    <source>
        <dbReference type="ARBA" id="ARBA00022500"/>
    </source>
</evidence>
<evidence type="ECO:0000256" key="4">
    <source>
        <dbReference type="ARBA" id="ARBA00022525"/>
    </source>
</evidence>
<evidence type="ECO:0000256" key="3">
    <source>
        <dbReference type="ARBA" id="ARBA00022514"/>
    </source>
</evidence>
<evidence type="ECO:0000256" key="7">
    <source>
        <dbReference type="ARBA" id="ARBA00023198"/>
    </source>
</evidence>
<dbReference type="SMART" id="SM00199">
    <property type="entry name" value="SCY"/>
    <property type="match status" value="1"/>
</dbReference>
<keyword evidence="5 8" id="KW-0732">Signal</keyword>
<dbReference type="GO" id="GO:0006955">
    <property type="term" value="P:immune response"/>
    <property type="evidence" value="ECO:0007669"/>
    <property type="project" value="InterPro"/>
</dbReference>
<dbReference type="PANTHER" id="PTHR12015:SF108">
    <property type="entry name" value="C-C MOTIF CHEMOKINE 20"/>
    <property type="match status" value="1"/>
</dbReference>
<dbReference type="FunFam" id="2.40.50.40:FF:000012">
    <property type="entry name" value="C-C motif chemokine"/>
    <property type="match status" value="1"/>
</dbReference>
<organism evidence="10 11">
    <name type="scientific">Paramormyrops kingsleyae</name>
    <dbReference type="NCBI Taxonomy" id="1676925"/>
    <lineage>
        <taxon>Eukaryota</taxon>
        <taxon>Metazoa</taxon>
        <taxon>Chordata</taxon>
        <taxon>Craniata</taxon>
        <taxon>Vertebrata</taxon>
        <taxon>Euteleostomi</taxon>
        <taxon>Actinopterygii</taxon>
        <taxon>Neopterygii</taxon>
        <taxon>Teleostei</taxon>
        <taxon>Osteoglossocephala</taxon>
        <taxon>Osteoglossomorpha</taxon>
        <taxon>Osteoglossiformes</taxon>
        <taxon>Mormyridae</taxon>
        <taxon>Paramormyrops</taxon>
    </lineage>
</organism>
<keyword evidence="4" id="KW-0964">Secreted</keyword>
<feature type="chain" id="PRO_5017226930" description="Chemokine interleukin-8-like domain-containing protein" evidence="8">
    <location>
        <begin position="27"/>
        <end position="125"/>
    </location>
</feature>